<accession>A0A4Q2KC13</accession>
<dbReference type="AlphaFoldDB" id="A0A4Q2KC13"/>
<organism evidence="1 2">
    <name type="scientific">Candidatus Borkfalkia ceftriaxoniphila</name>
    <dbReference type="NCBI Taxonomy" id="2508949"/>
    <lineage>
        <taxon>Bacteria</taxon>
        <taxon>Bacillati</taxon>
        <taxon>Bacillota</taxon>
        <taxon>Clostridia</taxon>
        <taxon>Christensenellales</taxon>
        <taxon>Christensenellaceae</taxon>
        <taxon>Candidatus Borkfalkia</taxon>
    </lineage>
</organism>
<name>A0A4Q2KC13_9FIRM</name>
<gene>
    <name evidence="1" type="ORF">ESZ91_06945</name>
</gene>
<comment type="caution">
    <text evidence="1">The sequence shown here is derived from an EMBL/GenBank/DDBJ whole genome shotgun (WGS) entry which is preliminary data.</text>
</comment>
<proteinExistence type="predicted"/>
<dbReference type="RefSeq" id="WP_129225511.1">
    <property type="nucleotide sequence ID" value="NZ_SDOZ01000002.1"/>
</dbReference>
<evidence type="ECO:0000313" key="1">
    <source>
        <dbReference type="EMBL" id="RXZ62124.1"/>
    </source>
</evidence>
<reference evidence="1 2" key="1">
    <citation type="journal article" date="2019" name="Gut">
        <title>Antibiotics-induced monodominance of a novel gut bacterial order.</title>
        <authorList>
            <person name="Hildebrand F."/>
            <person name="Moitinho-Silva L."/>
            <person name="Blasche S."/>
            <person name="Jahn M.T."/>
            <person name="Gossmann T.I."/>
            <person name="Heuerta-Cepas J."/>
            <person name="Hercog R."/>
            <person name="Luetge M."/>
            <person name="Bahram M."/>
            <person name="Pryszlak A."/>
            <person name="Alves R.J."/>
            <person name="Waszak S.M."/>
            <person name="Zhu A."/>
            <person name="Ye L."/>
            <person name="Costea P.I."/>
            <person name="Aalvink S."/>
            <person name="Belzer C."/>
            <person name="Forslund S.K."/>
            <person name="Sunagawa S."/>
            <person name="Hentschel U."/>
            <person name="Merten C."/>
            <person name="Patil K.R."/>
            <person name="Benes V."/>
            <person name="Bork P."/>
        </authorList>
    </citation>
    <scope>NUCLEOTIDE SEQUENCE [LARGE SCALE GENOMIC DNA]</scope>
    <source>
        <strain evidence="1 2">HDS1380</strain>
    </source>
</reference>
<sequence>METTKDIENLMRQAILFPDNPLFAATRNVISRCLLYWKTHDHLNHDDKSKIFSFLYLKTETFSLSEKQKSEELNVSEKSLERYRDDFVKTFLFYRKRMAEGKCVPIPEPDSF</sequence>
<dbReference type="Proteomes" id="UP000291269">
    <property type="component" value="Unassembled WGS sequence"/>
</dbReference>
<dbReference type="EMBL" id="SDOZ01000002">
    <property type="protein sequence ID" value="RXZ62124.1"/>
    <property type="molecule type" value="Genomic_DNA"/>
</dbReference>
<protein>
    <submittedName>
        <fullName evidence="1">Uncharacterized protein</fullName>
    </submittedName>
</protein>
<evidence type="ECO:0000313" key="2">
    <source>
        <dbReference type="Proteomes" id="UP000291269"/>
    </source>
</evidence>
<keyword evidence="2" id="KW-1185">Reference proteome</keyword>